<name>A0A8K9Y5M2_ONCMY</name>
<sequence>YRFTVVSYPCVCISIEQCRETLKYPAQRVVIHHTALHCGDCTVYEGRGWGVMGTHTKGNNHNSLAIAFMGNFNSIGTNGLCFSVSSVKQLLQCGVSQGHFHPVFILLGHRDLRDTECPGERLYAALKHLKSPEHNIIHRLNCYWFERQRELAGGRDYPEHRSHGRY</sequence>
<dbReference type="GO" id="GO:0008745">
    <property type="term" value="F:N-acetylmuramoyl-L-alanine amidase activity"/>
    <property type="evidence" value="ECO:0007669"/>
    <property type="project" value="InterPro"/>
</dbReference>
<dbReference type="PANTHER" id="PTHR11022">
    <property type="entry name" value="PEPTIDOGLYCAN RECOGNITION PROTEIN"/>
    <property type="match status" value="1"/>
</dbReference>
<evidence type="ECO:0000259" key="2">
    <source>
        <dbReference type="SMART" id="SM00701"/>
    </source>
</evidence>
<dbReference type="SMART" id="SM00701">
    <property type="entry name" value="PGRP"/>
    <property type="match status" value="1"/>
</dbReference>
<comment type="similarity">
    <text evidence="1">Belongs to the N-acetylmuramoyl-L-alanine amidase 2 family.</text>
</comment>
<evidence type="ECO:0000313" key="4">
    <source>
        <dbReference type="Proteomes" id="UP000694395"/>
    </source>
</evidence>
<dbReference type="Gene3D" id="3.40.80.10">
    <property type="entry name" value="Peptidoglycan recognition protein-like"/>
    <property type="match status" value="1"/>
</dbReference>
<reference evidence="3" key="1">
    <citation type="submission" date="2020-07" db="EMBL/GenBank/DDBJ databases">
        <title>A long reads based de novo assembly of the rainbow trout Arlee double haploid line genome.</title>
        <authorList>
            <person name="Gao G."/>
            <person name="Palti Y."/>
        </authorList>
    </citation>
    <scope>NUCLEOTIDE SEQUENCE [LARGE SCALE GENOMIC DNA]</scope>
</reference>
<dbReference type="AlphaFoldDB" id="A0A8K9Y5M2"/>
<proteinExistence type="inferred from homology"/>
<dbReference type="GO" id="GO:0008270">
    <property type="term" value="F:zinc ion binding"/>
    <property type="evidence" value="ECO:0007669"/>
    <property type="project" value="InterPro"/>
</dbReference>
<dbReference type="SUPFAM" id="SSF55846">
    <property type="entry name" value="N-acetylmuramoyl-L-alanine amidase-like"/>
    <property type="match status" value="1"/>
</dbReference>
<organism evidence="3 4">
    <name type="scientific">Oncorhynchus mykiss</name>
    <name type="common">Rainbow trout</name>
    <name type="synonym">Salmo gairdneri</name>
    <dbReference type="NCBI Taxonomy" id="8022"/>
    <lineage>
        <taxon>Eukaryota</taxon>
        <taxon>Metazoa</taxon>
        <taxon>Chordata</taxon>
        <taxon>Craniata</taxon>
        <taxon>Vertebrata</taxon>
        <taxon>Euteleostomi</taxon>
        <taxon>Actinopterygii</taxon>
        <taxon>Neopterygii</taxon>
        <taxon>Teleostei</taxon>
        <taxon>Protacanthopterygii</taxon>
        <taxon>Salmoniformes</taxon>
        <taxon>Salmonidae</taxon>
        <taxon>Salmoninae</taxon>
        <taxon>Oncorhynchus</taxon>
    </lineage>
</organism>
<evidence type="ECO:0000256" key="1">
    <source>
        <dbReference type="ARBA" id="ARBA00007553"/>
    </source>
</evidence>
<dbReference type="Ensembl" id="ENSOMYT00000154603.1">
    <property type="protein sequence ID" value="ENSOMYP00000142001.1"/>
    <property type="gene ID" value="ENSOMYG00000047157.2"/>
</dbReference>
<dbReference type="CDD" id="cd06583">
    <property type="entry name" value="PGRP"/>
    <property type="match status" value="1"/>
</dbReference>
<dbReference type="Proteomes" id="UP000694395">
    <property type="component" value="Chromosome 27"/>
</dbReference>
<dbReference type="InterPro" id="IPR006619">
    <property type="entry name" value="PGRP_domain_met/bac"/>
</dbReference>
<accession>A0A8K9Y5M2</accession>
<dbReference type="InterPro" id="IPR036505">
    <property type="entry name" value="Amidase/PGRP_sf"/>
</dbReference>
<protein>
    <recommendedName>
        <fullName evidence="2">Peptidoglycan recognition protein family domain-containing protein</fullName>
    </recommendedName>
</protein>
<reference evidence="3" key="3">
    <citation type="submission" date="2025-09" db="UniProtKB">
        <authorList>
            <consortium name="Ensembl"/>
        </authorList>
    </citation>
    <scope>IDENTIFICATION</scope>
</reference>
<reference evidence="3" key="2">
    <citation type="submission" date="2025-08" db="UniProtKB">
        <authorList>
            <consortium name="Ensembl"/>
        </authorList>
    </citation>
    <scope>IDENTIFICATION</scope>
</reference>
<keyword evidence="4" id="KW-1185">Reference proteome</keyword>
<dbReference type="InterPro" id="IPR015510">
    <property type="entry name" value="PGRP"/>
</dbReference>
<evidence type="ECO:0000313" key="3">
    <source>
        <dbReference type="Ensembl" id="ENSOMYP00000142001.1"/>
    </source>
</evidence>
<feature type="domain" description="Peptidoglycan recognition protein family" evidence="2">
    <location>
        <begin position="10"/>
        <end position="113"/>
    </location>
</feature>
<dbReference type="InterPro" id="IPR002502">
    <property type="entry name" value="Amidase_domain"/>
</dbReference>
<dbReference type="PANTHER" id="PTHR11022:SF12">
    <property type="entry name" value="PEPTIDOGLYCAN RECOGNITION PROTEIN 3"/>
    <property type="match status" value="1"/>
</dbReference>
<dbReference type="GO" id="GO:0009253">
    <property type="term" value="P:peptidoglycan catabolic process"/>
    <property type="evidence" value="ECO:0007669"/>
    <property type="project" value="InterPro"/>
</dbReference>